<dbReference type="InterPro" id="IPR053160">
    <property type="entry name" value="MFS_DHA3_Transporter"/>
</dbReference>
<feature type="transmembrane region" description="Helical" evidence="1">
    <location>
        <begin position="251"/>
        <end position="273"/>
    </location>
</feature>
<evidence type="ECO:0000256" key="1">
    <source>
        <dbReference type="SAM" id="Phobius"/>
    </source>
</evidence>
<proteinExistence type="predicted"/>
<evidence type="ECO:0000313" key="2">
    <source>
        <dbReference type="EMBL" id="MBC8335846.1"/>
    </source>
</evidence>
<feature type="transmembrane region" description="Helical" evidence="1">
    <location>
        <begin position="162"/>
        <end position="181"/>
    </location>
</feature>
<dbReference type="Proteomes" id="UP000614469">
    <property type="component" value="Unassembled WGS sequence"/>
</dbReference>
<dbReference type="Pfam" id="PF07690">
    <property type="entry name" value="MFS_1"/>
    <property type="match status" value="1"/>
</dbReference>
<comment type="caution">
    <text evidence="2">The sequence shown here is derived from an EMBL/GenBank/DDBJ whole genome shotgun (WGS) entry which is preliminary data.</text>
</comment>
<keyword evidence="1" id="KW-1133">Transmembrane helix</keyword>
<dbReference type="PANTHER" id="PTHR23530:SF1">
    <property type="entry name" value="PERMEASE, MAJOR FACILITATOR SUPERFAMILY-RELATED"/>
    <property type="match status" value="1"/>
</dbReference>
<feature type="transmembrane region" description="Helical" evidence="1">
    <location>
        <begin position="44"/>
        <end position="66"/>
    </location>
</feature>
<sequence length="419" mass="45658">MNNNFSATKIYLFIEMAASTFFPMIFVASSLYQVTVAGLTPLQLILVGTTLEISAFIFEIPTGIVADIYSRRLSVIIGYILMGLGFMVEGFFPTFLPILLAQVIWGLGYTFTSGATQAWISDEIGEDNANKLFMRAARFGQYAALLGTGLAVLVGGENIAMPIRWGGMGVLLIGVILMLTMPESGFKPTPREDRDTWGQMVHTFKEGIQAVRARPRLKTILWIGLFYGLYSEGFDRLWVKHLIDSFEIPAFFMGNQVAFFGVLRAIGTVLTIIAMRSMEKRIDTSQPQAIGRAMLIVTGLISISLIGYAISPILLLTLGIFLLIMVLRRVAIPLYTSWVNQKLDSGTRATVLSISSQVDAIGQIAGGPGVGLIAKLVSVVAAISTSGLFLTPALFLVGRANAQSREQVEAESETENPIY</sequence>
<feature type="transmembrane region" description="Helical" evidence="1">
    <location>
        <begin position="294"/>
        <end position="327"/>
    </location>
</feature>
<feature type="transmembrane region" description="Helical" evidence="1">
    <location>
        <begin position="376"/>
        <end position="397"/>
    </location>
</feature>
<dbReference type="Gene3D" id="1.20.1250.20">
    <property type="entry name" value="MFS general substrate transporter like domains"/>
    <property type="match status" value="1"/>
</dbReference>
<dbReference type="InterPro" id="IPR036259">
    <property type="entry name" value="MFS_trans_sf"/>
</dbReference>
<organism evidence="2 3">
    <name type="scientific">Candidatus Desulfolinea nitratireducens</name>
    <dbReference type="NCBI Taxonomy" id="2841698"/>
    <lineage>
        <taxon>Bacteria</taxon>
        <taxon>Bacillati</taxon>
        <taxon>Chloroflexota</taxon>
        <taxon>Anaerolineae</taxon>
        <taxon>Anaerolineales</taxon>
        <taxon>Anaerolineales incertae sedis</taxon>
        <taxon>Candidatus Desulfolinea</taxon>
    </lineage>
</organism>
<name>A0A8J6TF20_9CHLR</name>
<keyword evidence="1" id="KW-0812">Transmembrane</keyword>
<dbReference type="SUPFAM" id="SSF103473">
    <property type="entry name" value="MFS general substrate transporter"/>
    <property type="match status" value="1"/>
</dbReference>
<gene>
    <name evidence="2" type="ORF">H8E29_11300</name>
</gene>
<evidence type="ECO:0000313" key="3">
    <source>
        <dbReference type="Proteomes" id="UP000614469"/>
    </source>
</evidence>
<accession>A0A8J6TF20</accession>
<dbReference type="EMBL" id="JACNJN010000125">
    <property type="protein sequence ID" value="MBC8335846.1"/>
    <property type="molecule type" value="Genomic_DNA"/>
</dbReference>
<reference evidence="2 3" key="1">
    <citation type="submission" date="2020-08" db="EMBL/GenBank/DDBJ databases">
        <title>Bridging the membrane lipid divide: bacteria of the FCB group superphylum have the potential to synthesize archaeal ether lipids.</title>
        <authorList>
            <person name="Villanueva L."/>
            <person name="Von Meijenfeldt F.A.B."/>
            <person name="Westbye A.B."/>
            <person name="Yadav S."/>
            <person name="Hopmans E.C."/>
            <person name="Dutilh B.E."/>
            <person name="Sinninghe Damste J.S."/>
        </authorList>
    </citation>
    <scope>NUCLEOTIDE SEQUENCE [LARGE SCALE GENOMIC DNA]</scope>
    <source>
        <strain evidence="2">NIOZ-UU36</strain>
    </source>
</reference>
<feature type="transmembrane region" description="Helical" evidence="1">
    <location>
        <begin position="73"/>
        <end position="92"/>
    </location>
</feature>
<dbReference type="AlphaFoldDB" id="A0A8J6TF20"/>
<dbReference type="InterPro" id="IPR011701">
    <property type="entry name" value="MFS"/>
</dbReference>
<feature type="transmembrane region" description="Helical" evidence="1">
    <location>
        <begin position="12"/>
        <end position="32"/>
    </location>
</feature>
<dbReference type="PANTHER" id="PTHR23530">
    <property type="entry name" value="TRANSPORT PROTEIN-RELATED"/>
    <property type="match status" value="1"/>
</dbReference>
<protein>
    <submittedName>
        <fullName evidence="2">MFS transporter</fullName>
    </submittedName>
</protein>
<feature type="transmembrane region" description="Helical" evidence="1">
    <location>
        <begin position="139"/>
        <end position="156"/>
    </location>
</feature>
<dbReference type="CDD" id="cd06174">
    <property type="entry name" value="MFS"/>
    <property type="match status" value="1"/>
</dbReference>
<dbReference type="GO" id="GO:0022857">
    <property type="term" value="F:transmembrane transporter activity"/>
    <property type="evidence" value="ECO:0007669"/>
    <property type="project" value="InterPro"/>
</dbReference>
<keyword evidence="1" id="KW-0472">Membrane</keyword>